<protein>
    <submittedName>
        <fullName evidence="1">Uncharacterized protein</fullName>
    </submittedName>
</protein>
<evidence type="ECO:0000313" key="1">
    <source>
        <dbReference type="EMBL" id="KAI0488335.1"/>
    </source>
</evidence>
<dbReference type="AlphaFoldDB" id="A0A8T3A0X1"/>
<name>A0A8T3A0X1_DENNO</name>
<sequence>MALFASHLCDSCTNPTTYLDRTSRSLINTRENGALGCSFHTKIFPFPQASRPPSSLPKLPPVKP</sequence>
<reference evidence="1" key="1">
    <citation type="journal article" date="2022" name="Front. Genet.">
        <title>Chromosome-Scale Assembly of the Dendrobium nobile Genome Provides Insights Into the Molecular Mechanism of the Biosynthesis of the Medicinal Active Ingredient of Dendrobium.</title>
        <authorList>
            <person name="Xu Q."/>
            <person name="Niu S.-C."/>
            <person name="Li K.-L."/>
            <person name="Zheng P.-J."/>
            <person name="Zhang X.-J."/>
            <person name="Jia Y."/>
            <person name="Liu Y."/>
            <person name="Niu Y.-X."/>
            <person name="Yu L.-H."/>
            <person name="Chen D.-F."/>
            <person name="Zhang G.-Q."/>
        </authorList>
    </citation>
    <scope>NUCLEOTIDE SEQUENCE</scope>
    <source>
        <tissue evidence="1">Leaf</tissue>
    </source>
</reference>
<gene>
    <name evidence="1" type="ORF">KFK09_028164</name>
</gene>
<comment type="caution">
    <text evidence="1">The sequence shown here is derived from an EMBL/GenBank/DDBJ whole genome shotgun (WGS) entry which is preliminary data.</text>
</comment>
<organism evidence="1 2">
    <name type="scientific">Dendrobium nobile</name>
    <name type="common">Orchid</name>
    <dbReference type="NCBI Taxonomy" id="94219"/>
    <lineage>
        <taxon>Eukaryota</taxon>
        <taxon>Viridiplantae</taxon>
        <taxon>Streptophyta</taxon>
        <taxon>Embryophyta</taxon>
        <taxon>Tracheophyta</taxon>
        <taxon>Spermatophyta</taxon>
        <taxon>Magnoliopsida</taxon>
        <taxon>Liliopsida</taxon>
        <taxon>Asparagales</taxon>
        <taxon>Orchidaceae</taxon>
        <taxon>Epidendroideae</taxon>
        <taxon>Malaxideae</taxon>
        <taxon>Dendrobiinae</taxon>
        <taxon>Dendrobium</taxon>
    </lineage>
</organism>
<dbReference type="Proteomes" id="UP000829196">
    <property type="component" value="Unassembled WGS sequence"/>
</dbReference>
<accession>A0A8T3A0X1</accession>
<keyword evidence="2" id="KW-1185">Reference proteome</keyword>
<dbReference type="EMBL" id="JAGYWB010000019">
    <property type="protein sequence ID" value="KAI0488335.1"/>
    <property type="molecule type" value="Genomic_DNA"/>
</dbReference>
<proteinExistence type="predicted"/>
<evidence type="ECO:0000313" key="2">
    <source>
        <dbReference type="Proteomes" id="UP000829196"/>
    </source>
</evidence>